<name>A0AAC9J4R2_9GAMM</name>
<dbReference type="InterPro" id="IPR011701">
    <property type="entry name" value="MFS"/>
</dbReference>
<dbReference type="InterPro" id="IPR036259">
    <property type="entry name" value="MFS_trans_sf"/>
</dbReference>
<dbReference type="PROSITE" id="PS51257">
    <property type="entry name" value="PROKAR_LIPOPROTEIN"/>
    <property type="match status" value="1"/>
</dbReference>
<feature type="transmembrane region" description="Helical" evidence="6">
    <location>
        <begin position="16"/>
        <end position="40"/>
    </location>
</feature>
<feature type="transmembrane region" description="Helical" evidence="6">
    <location>
        <begin position="346"/>
        <end position="372"/>
    </location>
</feature>
<evidence type="ECO:0000256" key="2">
    <source>
        <dbReference type="ARBA" id="ARBA00022475"/>
    </source>
</evidence>
<evidence type="ECO:0000256" key="3">
    <source>
        <dbReference type="ARBA" id="ARBA00022692"/>
    </source>
</evidence>
<reference evidence="8 9" key="1">
    <citation type="submission" date="2016-11" db="EMBL/GenBank/DDBJ databases">
        <authorList>
            <person name="Hagglund E."/>
            <person name="Bystrom M."/>
            <person name="Naslund J."/>
            <person name="Stenberg P."/>
            <person name="Sjodin A."/>
        </authorList>
    </citation>
    <scope>NUCLEOTIDE SEQUENCE [LARGE SCALE GENOMIC DNA]</scope>
    <source>
        <strain evidence="8 9">CCUG 58020</strain>
    </source>
</reference>
<evidence type="ECO:0000259" key="7">
    <source>
        <dbReference type="PROSITE" id="PS50850"/>
    </source>
</evidence>
<organism evidence="8 9">
    <name type="scientific">Francisella hispaniensis FSC454</name>
    <dbReference type="NCBI Taxonomy" id="1088883"/>
    <lineage>
        <taxon>Bacteria</taxon>
        <taxon>Pseudomonadati</taxon>
        <taxon>Pseudomonadota</taxon>
        <taxon>Gammaproteobacteria</taxon>
        <taxon>Thiotrichales</taxon>
        <taxon>Francisellaceae</taxon>
        <taxon>Francisella</taxon>
    </lineage>
</organism>
<dbReference type="EMBL" id="CP018093">
    <property type="protein sequence ID" value="APD50104.1"/>
    <property type="molecule type" value="Genomic_DNA"/>
</dbReference>
<feature type="transmembrane region" description="Helical" evidence="6">
    <location>
        <begin position="175"/>
        <end position="194"/>
    </location>
</feature>
<feature type="transmembrane region" description="Helical" evidence="6">
    <location>
        <begin position="81"/>
        <end position="101"/>
    </location>
</feature>
<evidence type="ECO:0000256" key="4">
    <source>
        <dbReference type="ARBA" id="ARBA00022989"/>
    </source>
</evidence>
<feature type="transmembrane region" description="Helical" evidence="6">
    <location>
        <begin position="52"/>
        <end position="74"/>
    </location>
</feature>
<evidence type="ECO:0000256" key="5">
    <source>
        <dbReference type="ARBA" id="ARBA00023136"/>
    </source>
</evidence>
<dbReference type="GO" id="GO:0022857">
    <property type="term" value="F:transmembrane transporter activity"/>
    <property type="evidence" value="ECO:0007669"/>
    <property type="project" value="InterPro"/>
</dbReference>
<dbReference type="PANTHER" id="PTHR23513:SF6">
    <property type="entry name" value="MAJOR FACILITATOR SUPERFAMILY ASSOCIATED DOMAIN-CONTAINING PROTEIN"/>
    <property type="match status" value="1"/>
</dbReference>
<feature type="transmembrane region" description="Helical" evidence="6">
    <location>
        <begin position="312"/>
        <end position="334"/>
    </location>
</feature>
<evidence type="ECO:0000313" key="9">
    <source>
        <dbReference type="Proteomes" id="UP000182459"/>
    </source>
</evidence>
<feature type="domain" description="Major facilitator superfamily (MFS) profile" evidence="7">
    <location>
        <begin position="1"/>
        <end position="402"/>
    </location>
</feature>
<dbReference type="KEGG" id="fhi:FSC454_02580"/>
<dbReference type="GO" id="GO:0005886">
    <property type="term" value="C:plasma membrane"/>
    <property type="evidence" value="ECO:0007669"/>
    <property type="project" value="UniProtKB-SubCell"/>
</dbReference>
<dbReference type="AlphaFoldDB" id="A0AAC9J4R2"/>
<evidence type="ECO:0000256" key="1">
    <source>
        <dbReference type="ARBA" id="ARBA00004651"/>
    </source>
</evidence>
<feature type="transmembrane region" description="Helical" evidence="6">
    <location>
        <begin position="107"/>
        <end position="130"/>
    </location>
</feature>
<sequence>MLSYFKARSRLFSNSAFSYACIMIICNAVVVGIAYISISWHLLSLRNSIEVIMLFMFTWWIFAVLLSPLTGYFADLVPRRIIIILVNISRVLLLLAFIFLGNLDSLGLVYLFTIGWGIILAFFMPAMMIMSRELFASDDVLLYANSTVDGLFEFGIVIGMSLGGVLVAYLDMHEILMVMLIGSLLAMLSSFKIVPRRNVKNTTVGFLKNWQEVISFLNQNKALYWCYLAQIGMTCLYMIAPVFISPYAKNILKASPLEFGLIEVAFSVGFIAGNILLPYMIEKISPKQTLVFSMIISALMYLLLGLNESVFFASLYYLAAGIFISAWVIIVTIAQKNTPIKLQGKIQGICYGLSGLVVMFIYLIFFVINYLYPLPSNKWFYILAILALSTLWPISKGLKNLKFEH</sequence>
<keyword evidence="2" id="KW-1003">Cell membrane</keyword>
<dbReference type="PROSITE" id="PS50850">
    <property type="entry name" value="MFS"/>
    <property type="match status" value="1"/>
</dbReference>
<dbReference type="Proteomes" id="UP000182459">
    <property type="component" value="Chromosome"/>
</dbReference>
<dbReference type="PANTHER" id="PTHR23513">
    <property type="entry name" value="INTEGRAL MEMBRANE EFFLUX PROTEIN-RELATED"/>
    <property type="match status" value="1"/>
</dbReference>
<gene>
    <name evidence="8" type="ORF">FSC454_02580</name>
</gene>
<dbReference type="RefSeq" id="WP_066044893.1">
    <property type="nucleotide sequence ID" value="NZ_CP018093.1"/>
</dbReference>
<feature type="transmembrane region" description="Helical" evidence="6">
    <location>
        <begin position="289"/>
        <end position="306"/>
    </location>
</feature>
<comment type="subcellular location">
    <subcellularLocation>
        <location evidence="1">Cell membrane</location>
        <topology evidence="1">Multi-pass membrane protein</topology>
    </subcellularLocation>
</comment>
<protein>
    <submittedName>
        <fullName evidence="8">MFS transporter</fullName>
    </submittedName>
</protein>
<feature type="transmembrane region" description="Helical" evidence="6">
    <location>
        <begin position="378"/>
        <end position="395"/>
    </location>
</feature>
<dbReference type="Pfam" id="PF07690">
    <property type="entry name" value="MFS_1"/>
    <property type="match status" value="1"/>
</dbReference>
<keyword evidence="9" id="KW-1185">Reference proteome</keyword>
<proteinExistence type="predicted"/>
<keyword evidence="3 6" id="KW-0812">Transmembrane</keyword>
<keyword evidence="4 6" id="KW-1133">Transmembrane helix</keyword>
<feature type="transmembrane region" description="Helical" evidence="6">
    <location>
        <begin position="151"/>
        <end position="169"/>
    </location>
</feature>
<dbReference type="SUPFAM" id="SSF103473">
    <property type="entry name" value="MFS general substrate transporter"/>
    <property type="match status" value="1"/>
</dbReference>
<evidence type="ECO:0000313" key="8">
    <source>
        <dbReference type="EMBL" id="APD50104.1"/>
    </source>
</evidence>
<dbReference type="InterPro" id="IPR020846">
    <property type="entry name" value="MFS_dom"/>
</dbReference>
<feature type="transmembrane region" description="Helical" evidence="6">
    <location>
        <begin position="224"/>
        <end position="247"/>
    </location>
</feature>
<evidence type="ECO:0000256" key="6">
    <source>
        <dbReference type="SAM" id="Phobius"/>
    </source>
</evidence>
<dbReference type="Gene3D" id="1.20.1250.20">
    <property type="entry name" value="MFS general substrate transporter like domains"/>
    <property type="match status" value="2"/>
</dbReference>
<keyword evidence="5 6" id="KW-0472">Membrane</keyword>
<feature type="transmembrane region" description="Helical" evidence="6">
    <location>
        <begin position="259"/>
        <end position="277"/>
    </location>
</feature>
<accession>A0AAC9J4R2</accession>